<feature type="domain" description="Autotransporter" evidence="1">
    <location>
        <begin position="900"/>
        <end position="1171"/>
    </location>
</feature>
<dbReference type="AlphaFoldDB" id="A0A366E365"/>
<proteinExistence type="predicted"/>
<dbReference type="InterPro" id="IPR036709">
    <property type="entry name" value="Autotransporte_beta_dom_sf"/>
</dbReference>
<dbReference type="RefSeq" id="WP_113944451.1">
    <property type="nucleotide sequence ID" value="NZ_JBHEEG010000004.1"/>
</dbReference>
<protein>
    <submittedName>
        <fullName evidence="2">Autotransporter-like protein</fullName>
    </submittedName>
</protein>
<dbReference type="PROSITE" id="PS51208">
    <property type="entry name" value="AUTOTRANSPORTER"/>
    <property type="match status" value="1"/>
</dbReference>
<dbReference type="SUPFAM" id="SSF103515">
    <property type="entry name" value="Autotransporter"/>
    <property type="match status" value="1"/>
</dbReference>
<evidence type="ECO:0000313" key="2">
    <source>
        <dbReference type="EMBL" id="RBO95964.1"/>
    </source>
</evidence>
<gene>
    <name evidence="2" type="ORF">DFR47_103529</name>
</gene>
<accession>A0A366E365</accession>
<reference evidence="2 3" key="1">
    <citation type="submission" date="2018-06" db="EMBL/GenBank/DDBJ databases">
        <title>Genomic Encyclopedia of Type Strains, Phase IV (KMG-IV): sequencing the most valuable type-strain genomes for metagenomic binning, comparative biology and taxonomic classification.</title>
        <authorList>
            <person name="Goeker M."/>
        </authorList>
    </citation>
    <scope>NUCLEOTIDE SEQUENCE [LARGE SCALE GENOMIC DNA]</scope>
    <source>
        <strain evidence="2 3">DSM 25619</strain>
    </source>
</reference>
<dbReference type="OrthoDB" id="8146511at2"/>
<dbReference type="InterPro" id="IPR005546">
    <property type="entry name" value="Autotransporte_beta"/>
</dbReference>
<comment type="caution">
    <text evidence="2">The sequence shown here is derived from an EMBL/GenBank/DDBJ whole genome shotgun (WGS) entry which is preliminary data.</text>
</comment>
<organism evidence="2 3">
    <name type="scientific">Pseudochrobactrum asaccharolyticum</name>
    <dbReference type="NCBI Taxonomy" id="354351"/>
    <lineage>
        <taxon>Bacteria</taxon>
        <taxon>Pseudomonadati</taxon>
        <taxon>Pseudomonadota</taxon>
        <taxon>Alphaproteobacteria</taxon>
        <taxon>Hyphomicrobiales</taxon>
        <taxon>Brucellaceae</taxon>
        <taxon>Pseudochrobactrum</taxon>
    </lineage>
</organism>
<keyword evidence="3" id="KW-1185">Reference proteome</keyword>
<evidence type="ECO:0000313" key="3">
    <source>
        <dbReference type="Proteomes" id="UP000252893"/>
    </source>
</evidence>
<dbReference type="Pfam" id="PF03797">
    <property type="entry name" value="Autotransporter"/>
    <property type="match status" value="1"/>
</dbReference>
<evidence type="ECO:0000259" key="1">
    <source>
        <dbReference type="PROSITE" id="PS51208"/>
    </source>
</evidence>
<dbReference type="EMBL" id="QNRH01000003">
    <property type="protein sequence ID" value="RBO95964.1"/>
    <property type="molecule type" value="Genomic_DNA"/>
</dbReference>
<sequence length="1171" mass="125093">MNHINKSILNHETGLTNANLMRGENDYKSHNANLKNQNLNNKNYSIRSFRDTLLASSFLFFILGTVSSAQQIYDGNASLLVTGGSIAGNFENLIGTGSSLGFIARDDNGEPILNGANAIVDFSNGTIPDFVVVGYSALFGTTDKTTTANANTLTLTNGSVNGDIYVGLSHYTDVVASIDCQSMGRCDVKSELSGLDLEASGNAILYNLNNSTTKQGRLNAGVATTRQVFGTINGGSNSNHFAQAKLQLNDSKLKSEKNTIQMNGDKNTINGGLNTGEASINQFIDGLQSGAASDADARIFPNVLNNTLDANANTIIISGRENSFGGSIDAGSAFILQNFGKLQGNDGETGILWSNAKTNNNTLNSDKNTINITGDSSNISGNVNSGKSYIDIKYLSTNTGGLPSGEMEGRANEAAKIDHSSYSNNLNSNGNIVNITGKNNRIDGDINSGLASIKHDYGDAINGTTAFPLNLTANIRNQNQLNSNENIIMIAANGTEVTGSLNAGAAILEHKFGNLSGVGTVHGRSDISSNQLTSNKNTIVIQGNDNSILGGLNAGSALVKQHYSGIQDNASGSIYINSNKFFSNENTISVRGTNNKIKGDLISGHAGIKLGVDDAANINKLDLQASFITAEVNNNKITIDGRNEIEGSIYGGYASFVVGKSNTADAVDIKADTGNHLYSKDNIVTINGSNTINNANSSIYGGYLEYSTIGGTEYKPQKYDVFTGNTLNFGNTKPVTIGTIGNFQTYNFTLNPDLANSSTAMITADQIIFGTNANNTNSSGTVKSDVYVTGIHSGNVVSTGTEFVLMQGNITGEGQGHESKDVKQVQQGISLFYDVETKVDKENGLVTAVILAGHDPEKPEPKVNPQLKSLPEGNLSGLMLLTRQADNIADNTFNVITEQNQHKGLVPFVQASGHTSRYKTGSHIDANGALVTAGLSYQAEHLTAAAFVEYGTADYDTYNSFTDAANVHGKGDNRYYGAGLYGYYDFLNGFYMDASFRGGRLRTKYETSDIRNAATGEAARYTLNGNYMSAHIGTGYSLKLNDANQLNTSLKYLWTQTDSHDVTIAGDNFYFDKLKSNRIRLNAENQYNYNQNWSFLAGLGVEYEFDGKATGKTYGRFDIDAPSVRGFTTIGTLGVRFQPTANDRLNVDFKGNAFLGKREGGNLSVKLKYAF</sequence>
<dbReference type="SMART" id="SM00869">
    <property type="entry name" value="Autotransporter"/>
    <property type="match status" value="1"/>
</dbReference>
<dbReference type="Gene3D" id="2.40.128.130">
    <property type="entry name" value="Autotransporter beta-domain"/>
    <property type="match status" value="1"/>
</dbReference>
<dbReference type="Proteomes" id="UP000252893">
    <property type="component" value="Unassembled WGS sequence"/>
</dbReference>
<name>A0A366E365_9HYPH</name>